<protein>
    <submittedName>
        <fullName evidence="1">Uncharacterized protein</fullName>
    </submittedName>
</protein>
<proteinExistence type="predicted"/>
<keyword evidence="2" id="KW-1185">Reference proteome</keyword>
<dbReference type="AlphaFoldDB" id="A0A7U3NN83"/>
<evidence type="ECO:0000313" key="1">
    <source>
        <dbReference type="EMBL" id="QOV21982.1"/>
    </source>
</evidence>
<organism evidence="1 2">
    <name type="scientific">Anabaenopsis elenkinii CCIBt3563</name>
    <dbReference type="NCBI Taxonomy" id="2779889"/>
    <lineage>
        <taxon>Bacteria</taxon>
        <taxon>Bacillati</taxon>
        <taxon>Cyanobacteriota</taxon>
        <taxon>Cyanophyceae</taxon>
        <taxon>Nostocales</taxon>
        <taxon>Nodulariaceae</taxon>
        <taxon>Anabaenopsis</taxon>
    </lineage>
</organism>
<gene>
    <name evidence="1" type="ORF">IM676_14900</name>
</gene>
<evidence type="ECO:0000313" key="2">
    <source>
        <dbReference type="Proteomes" id="UP000593846"/>
    </source>
</evidence>
<sequence>MTGLHSHCLICENIISIPDTEKINWEMPQYQLEGGLIGLLGYIDDTIQYPSIRKSTHEIENNRRKIGNVITIITHDSGEGEERYSRENVYKVLNGFGKIGWEVVSTNTDYYYNDEKHYDLEKRYFMTEILRYGNTSDNEDIIGKISLTRTKYLMKKTKDISELTAIEIQKIRNAENKKRSSWF</sequence>
<name>A0A7U3NN83_9CYAN</name>
<dbReference type="RefSeq" id="WP_200987622.1">
    <property type="nucleotide sequence ID" value="NZ_CP063311.1"/>
</dbReference>
<reference evidence="2" key="1">
    <citation type="submission" date="2020-10" db="EMBL/GenBank/DDBJ databases">
        <title>Genome-based taxonomic classification of the species Anabaenopsis elenkinii.</title>
        <authorList>
            <person name="Delbaje E."/>
            <person name="Andreote A.P.D."/>
            <person name="Pellegrinetti T.A."/>
            <person name="Cruz R.B."/>
            <person name="Branco L.H.Z."/>
            <person name="Fiore M.F."/>
        </authorList>
    </citation>
    <scope>NUCLEOTIDE SEQUENCE [LARGE SCALE GENOMIC DNA]</scope>
    <source>
        <strain evidence="2">CCIBt3563</strain>
    </source>
</reference>
<accession>A0A7U3NN83</accession>
<dbReference type="KEGG" id="aee:IM676_14900"/>
<dbReference type="Proteomes" id="UP000593846">
    <property type="component" value="Chromosome"/>
</dbReference>
<dbReference type="EMBL" id="CP063311">
    <property type="protein sequence ID" value="QOV21982.1"/>
    <property type="molecule type" value="Genomic_DNA"/>
</dbReference>